<dbReference type="Proteomes" id="UP001140206">
    <property type="component" value="Chromosome 2"/>
</dbReference>
<evidence type="ECO:0000313" key="3">
    <source>
        <dbReference type="Proteomes" id="UP001140206"/>
    </source>
</evidence>
<evidence type="ECO:0000256" key="1">
    <source>
        <dbReference type="SAM" id="MobiDB-lite"/>
    </source>
</evidence>
<accession>A0AAV8FJA7</accession>
<evidence type="ECO:0000313" key="2">
    <source>
        <dbReference type="EMBL" id="KAJ4791739.1"/>
    </source>
</evidence>
<organism evidence="2 3">
    <name type="scientific">Rhynchospora pubera</name>
    <dbReference type="NCBI Taxonomy" id="906938"/>
    <lineage>
        <taxon>Eukaryota</taxon>
        <taxon>Viridiplantae</taxon>
        <taxon>Streptophyta</taxon>
        <taxon>Embryophyta</taxon>
        <taxon>Tracheophyta</taxon>
        <taxon>Spermatophyta</taxon>
        <taxon>Magnoliopsida</taxon>
        <taxon>Liliopsida</taxon>
        <taxon>Poales</taxon>
        <taxon>Cyperaceae</taxon>
        <taxon>Cyperoideae</taxon>
        <taxon>Rhynchosporeae</taxon>
        <taxon>Rhynchospora</taxon>
    </lineage>
</organism>
<keyword evidence="3" id="KW-1185">Reference proteome</keyword>
<proteinExistence type="predicted"/>
<dbReference type="GO" id="GO:0008821">
    <property type="term" value="F:crossover junction DNA endonuclease activity"/>
    <property type="evidence" value="ECO:0007669"/>
    <property type="project" value="InterPro"/>
</dbReference>
<reference evidence="2" key="1">
    <citation type="submission" date="2022-08" db="EMBL/GenBank/DDBJ databases">
        <authorList>
            <person name="Marques A."/>
        </authorList>
    </citation>
    <scope>NUCLEOTIDE SEQUENCE</scope>
    <source>
        <strain evidence="2">RhyPub2mFocal</strain>
        <tissue evidence="2">Leaves</tissue>
    </source>
</reference>
<protein>
    <submittedName>
        <fullName evidence="2">MutS2</fullName>
    </submittedName>
</protein>
<comment type="caution">
    <text evidence="2">The sequence shown here is derived from an EMBL/GenBank/DDBJ whole genome shotgun (WGS) entry which is preliminary data.</text>
</comment>
<dbReference type="PANTHER" id="PTHR36015">
    <property type="entry name" value="HOLLIDAY JUNCTION RESOLVASE MOC1, CHLOROPLASTIC-RELATED"/>
    <property type="match status" value="1"/>
</dbReference>
<dbReference type="EMBL" id="JAMFTS010000002">
    <property type="protein sequence ID" value="KAJ4791739.1"/>
    <property type="molecule type" value="Genomic_DNA"/>
</dbReference>
<dbReference type="CDD" id="cd22992">
    <property type="entry name" value="MOC1"/>
    <property type="match status" value="1"/>
</dbReference>
<feature type="region of interest" description="Disordered" evidence="1">
    <location>
        <begin position="239"/>
        <end position="259"/>
    </location>
</feature>
<name>A0AAV8FJA7_9POAL</name>
<sequence>MAIHSRPIPLPLPLPLPTASRPAATPLAMHSLSHLRLATAYARYATTSCNRLSKFPVHSAAKVRVSSSNTVDKDSWLDALSYPLTRKAEVGLDSHSHSDSDSGEVIVGSGSESEWIIGVDPDVHGALALLRPDQSPCGYSAEVFDAPYVNVMVGKRLRKRLDPRSIVQLLHSFNAPIGTKAYIEQSSPFPQDGKQGWWSGGFTYGMWLGVLVASGFSVKPVSSNSWKNFFELSRASSTKDDSRKSASDMFPSSASMLKRKKDHGRAEALLIAAYGRSLTLQSNLNSTLIESKELELLSC</sequence>
<dbReference type="AlphaFoldDB" id="A0AAV8FJA7"/>
<gene>
    <name evidence="2" type="ORF">LUZ62_042985</name>
</gene>
<dbReference type="InterPro" id="IPR045290">
    <property type="entry name" value="MOC1-like"/>
</dbReference>
<dbReference type="PANTHER" id="PTHR36015:SF6">
    <property type="entry name" value="HOLLIDAY JUNCTION RESOLVASE MOC1, CHLOROPLASTIC-RELATED"/>
    <property type="match status" value="1"/>
</dbReference>